<dbReference type="PATRIC" id="fig|891968.3.peg.2016"/>
<dbReference type="Gene3D" id="1.10.10.10">
    <property type="entry name" value="Winged helix-like DNA-binding domain superfamily/Winged helix DNA-binding domain"/>
    <property type="match status" value="1"/>
</dbReference>
<dbReference type="SMART" id="SM00895">
    <property type="entry name" value="FCD"/>
    <property type="match status" value="1"/>
</dbReference>
<keyword evidence="2" id="KW-0238">DNA-binding</keyword>
<proteinExistence type="predicted"/>
<reference evidence="6" key="1">
    <citation type="journal article" date="2013" name="Stand. Genomic Sci.">
        <title>Complete genome sequence of the moderate thermophile Anaerobaculum mobile type strain (NGA(T)).</title>
        <authorList>
            <person name="Mavromatis K."/>
            <person name="Stackebrandt E."/>
            <person name="Held B."/>
            <person name="Lapidus A."/>
            <person name="Nolan M."/>
            <person name="Lucas S."/>
            <person name="Hammon N."/>
            <person name="Deshpande S."/>
            <person name="Cheng J.F."/>
            <person name="Tapia R."/>
            <person name="Goodwin L.A."/>
            <person name="Pitluck S."/>
            <person name="Liolios K."/>
            <person name="Pagani I."/>
            <person name="Ivanova N."/>
            <person name="Mikhailova N."/>
            <person name="Huntemann M."/>
            <person name="Pati A."/>
            <person name="Chen A."/>
            <person name="Palaniappan K."/>
            <person name="Land M."/>
            <person name="Rohde M."/>
            <person name="Spring S."/>
            <person name="Goker M."/>
            <person name="Woyke T."/>
            <person name="Detter J.C."/>
            <person name="Bristow J."/>
            <person name="Eisen J.A."/>
            <person name="Markowitz V."/>
            <person name="Hugenholtz P."/>
            <person name="Klenk H.P."/>
            <person name="Kyrpides N.C."/>
        </authorList>
    </citation>
    <scope>NUCLEOTIDE SEQUENCE</scope>
    <source>
        <strain evidence="6">ATCC BAA-54 / DSM 13181 / NGA</strain>
    </source>
</reference>
<dbReference type="InterPro" id="IPR008920">
    <property type="entry name" value="TF_FadR/GntR_C"/>
</dbReference>
<dbReference type="PROSITE" id="PS50949">
    <property type="entry name" value="HTH_GNTR"/>
    <property type="match status" value="1"/>
</dbReference>
<dbReference type="CDD" id="cd07377">
    <property type="entry name" value="WHTH_GntR"/>
    <property type="match status" value="1"/>
</dbReference>
<dbReference type="Pfam" id="PF07729">
    <property type="entry name" value="FCD"/>
    <property type="match status" value="1"/>
</dbReference>
<keyword evidence="1" id="KW-0805">Transcription regulation</keyword>
<dbReference type="eggNOG" id="COG2186">
    <property type="taxonomic scope" value="Bacteria"/>
</dbReference>
<evidence type="ECO:0000256" key="3">
    <source>
        <dbReference type="ARBA" id="ARBA00023163"/>
    </source>
</evidence>
<sequence>MKMLQDKSFLKTSLASKSIVDKVVDQITAAIINGELKPGDKLPTEMEMCESFQVGRNSIREAIKILSAFGVVHIKHAEGTFVSDRFHSRMLDPVLYGLILQKDSATEIMELRQVFDTGILYVAIEKVTPKSIERIKGALVDLEGEILREVASPEKALDADIAFHNTIVQSTNNKLISYIAGYIDRITIPSRIRTMQKIMSSGKHVDFINLHKRITEVIEKRQIDLIEPTVKDHYQFWKLELSSSAQGECGKD</sequence>
<evidence type="ECO:0000313" key="6">
    <source>
        <dbReference type="Proteomes" id="UP000006061"/>
    </source>
</evidence>
<keyword evidence="3" id="KW-0804">Transcription</keyword>
<dbReference type="Pfam" id="PF00392">
    <property type="entry name" value="GntR"/>
    <property type="match status" value="1"/>
</dbReference>
<organism evidence="5 6">
    <name type="scientific">Acetomicrobium mobile (strain ATCC BAA-54 / DSM 13181 / JCM 12221 / NGA)</name>
    <name type="common">Anaerobaculum mobile</name>
    <dbReference type="NCBI Taxonomy" id="891968"/>
    <lineage>
        <taxon>Bacteria</taxon>
        <taxon>Thermotogati</taxon>
        <taxon>Synergistota</taxon>
        <taxon>Synergistia</taxon>
        <taxon>Synergistales</taxon>
        <taxon>Acetomicrobiaceae</taxon>
        <taxon>Acetomicrobium</taxon>
    </lineage>
</organism>
<dbReference type="PRINTS" id="PR00035">
    <property type="entry name" value="HTHGNTR"/>
</dbReference>
<evidence type="ECO:0000259" key="4">
    <source>
        <dbReference type="PROSITE" id="PS50949"/>
    </source>
</evidence>
<dbReference type="EMBL" id="CP003198">
    <property type="protein sequence ID" value="AFM22614.1"/>
    <property type="molecule type" value="Genomic_DNA"/>
</dbReference>
<accession>I4BZA7</accession>
<dbReference type="SUPFAM" id="SSF46785">
    <property type="entry name" value="Winged helix' DNA-binding domain"/>
    <property type="match status" value="1"/>
</dbReference>
<dbReference type="AlphaFoldDB" id="I4BZA7"/>
<feature type="domain" description="HTH gntR-type" evidence="4">
    <location>
        <begin position="17"/>
        <end position="85"/>
    </location>
</feature>
<gene>
    <name evidence="5" type="ordered locus">Anamo_2031</name>
</gene>
<dbReference type="STRING" id="891968.Anamo_2031"/>
<dbReference type="InterPro" id="IPR036390">
    <property type="entry name" value="WH_DNA-bd_sf"/>
</dbReference>
<dbReference type="InterPro" id="IPR000524">
    <property type="entry name" value="Tscrpt_reg_HTH_GntR"/>
</dbReference>
<protein>
    <submittedName>
        <fullName evidence="5">Transcriptional regulator</fullName>
    </submittedName>
</protein>
<evidence type="ECO:0000256" key="2">
    <source>
        <dbReference type="ARBA" id="ARBA00023125"/>
    </source>
</evidence>
<dbReference type="HOGENOM" id="CLU_017584_9_3_0"/>
<dbReference type="PANTHER" id="PTHR43537:SF5">
    <property type="entry name" value="UXU OPERON TRANSCRIPTIONAL REGULATOR"/>
    <property type="match status" value="1"/>
</dbReference>
<evidence type="ECO:0000256" key="1">
    <source>
        <dbReference type="ARBA" id="ARBA00023015"/>
    </source>
</evidence>
<evidence type="ECO:0000313" key="5">
    <source>
        <dbReference type="EMBL" id="AFM22614.1"/>
    </source>
</evidence>
<dbReference type="Gene3D" id="1.20.120.530">
    <property type="entry name" value="GntR ligand-binding domain-like"/>
    <property type="match status" value="1"/>
</dbReference>
<dbReference type="SMART" id="SM00345">
    <property type="entry name" value="HTH_GNTR"/>
    <property type="match status" value="1"/>
</dbReference>
<dbReference type="InterPro" id="IPR011711">
    <property type="entry name" value="GntR_C"/>
</dbReference>
<dbReference type="PANTHER" id="PTHR43537">
    <property type="entry name" value="TRANSCRIPTIONAL REGULATOR, GNTR FAMILY"/>
    <property type="match status" value="1"/>
</dbReference>
<keyword evidence="6" id="KW-1185">Reference proteome</keyword>
<name>I4BZA7_ACEMN</name>
<dbReference type="Proteomes" id="UP000006061">
    <property type="component" value="Chromosome"/>
</dbReference>
<dbReference type="GO" id="GO:0003700">
    <property type="term" value="F:DNA-binding transcription factor activity"/>
    <property type="evidence" value="ECO:0007669"/>
    <property type="project" value="InterPro"/>
</dbReference>
<dbReference type="GO" id="GO:0003677">
    <property type="term" value="F:DNA binding"/>
    <property type="evidence" value="ECO:0007669"/>
    <property type="project" value="UniProtKB-KW"/>
</dbReference>
<dbReference type="SUPFAM" id="SSF48008">
    <property type="entry name" value="GntR ligand-binding domain-like"/>
    <property type="match status" value="1"/>
</dbReference>
<dbReference type="InterPro" id="IPR036388">
    <property type="entry name" value="WH-like_DNA-bd_sf"/>
</dbReference>
<dbReference type="KEGG" id="amo:Anamo_2031"/>